<feature type="transmembrane region" description="Helical" evidence="1">
    <location>
        <begin position="7"/>
        <end position="26"/>
    </location>
</feature>
<name>A8LS81_DINSH</name>
<sequence>MQLNDRLIGALAICGGVAIIVGTLGFRELPGQQFGSAFFPRIVGTALILTGAAMLAMRADGPWLRLPALLRGAAKWQVAAALASVIGWVVVSPYLGFIATTTLMIWILILVAGGRLVPAALTALVMACLLYLVFGILLRVPLPFGAIERFLT</sequence>
<feature type="transmembrane region" description="Helical" evidence="1">
    <location>
        <begin position="117"/>
        <end position="140"/>
    </location>
</feature>
<dbReference type="Pfam" id="PF07331">
    <property type="entry name" value="TctB"/>
    <property type="match status" value="1"/>
</dbReference>
<accession>A8LS81</accession>
<evidence type="ECO:0000313" key="4">
    <source>
        <dbReference type="Proteomes" id="UP000006833"/>
    </source>
</evidence>
<dbReference type="OrthoDB" id="8907787at2"/>
<evidence type="ECO:0000259" key="2">
    <source>
        <dbReference type="Pfam" id="PF07331"/>
    </source>
</evidence>
<feature type="transmembrane region" description="Helical" evidence="1">
    <location>
        <begin position="38"/>
        <end position="57"/>
    </location>
</feature>
<organism evidence="3 4">
    <name type="scientific">Dinoroseobacter shibae (strain DSM 16493 / NCIMB 14021 / DFL 12)</name>
    <dbReference type="NCBI Taxonomy" id="398580"/>
    <lineage>
        <taxon>Bacteria</taxon>
        <taxon>Pseudomonadati</taxon>
        <taxon>Pseudomonadota</taxon>
        <taxon>Alphaproteobacteria</taxon>
        <taxon>Rhodobacterales</taxon>
        <taxon>Roseobacteraceae</taxon>
        <taxon>Dinoroseobacter</taxon>
    </lineage>
</organism>
<proteinExistence type="predicted"/>
<dbReference type="KEGG" id="dsh:Dshi_2440"/>
<dbReference type="InterPro" id="IPR009936">
    <property type="entry name" value="DUF1468"/>
</dbReference>
<dbReference type="AlphaFoldDB" id="A8LS81"/>
<dbReference type="EMBL" id="CP000830">
    <property type="protein sequence ID" value="ABV94174.1"/>
    <property type="molecule type" value="Genomic_DNA"/>
</dbReference>
<feature type="domain" description="DUF1468" evidence="2">
    <location>
        <begin position="11"/>
        <end position="143"/>
    </location>
</feature>
<protein>
    <recommendedName>
        <fullName evidence="2">DUF1468 domain-containing protein</fullName>
    </recommendedName>
</protein>
<dbReference type="HOGENOM" id="CLU_110735_7_0_5"/>
<keyword evidence="4" id="KW-1185">Reference proteome</keyword>
<dbReference type="STRING" id="398580.Dshi_2440"/>
<reference evidence="4" key="1">
    <citation type="journal article" date="2010" name="ISME J.">
        <title>The complete genome sequence of the algal symbiont Dinoroseobacter shibae: a hitchhiker's guide to life in the sea.</title>
        <authorList>
            <person name="Wagner-Dobler I."/>
            <person name="Ballhausen B."/>
            <person name="Berger M."/>
            <person name="Brinkhoff T."/>
            <person name="Buchholz I."/>
            <person name="Bunk B."/>
            <person name="Cypionka H."/>
            <person name="Daniel R."/>
            <person name="Drepper T."/>
            <person name="Gerdts G."/>
            <person name="Hahnke S."/>
            <person name="Han C."/>
            <person name="Jahn D."/>
            <person name="Kalhoefer D."/>
            <person name="Kiss H."/>
            <person name="Klenk H.P."/>
            <person name="Kyrpides N."/>
            <person name="Liebl W."/>
            <person name="Liesegang H."/>
            <person name="Meincke L."/>
            <person name="Pati A."/>
            <person name="Petersen J."/>
            <person name="Piekarski T."/>
            <person name="Pommerenke C."/>
            <person name="Pradella S."/>
            <person name="Pukall R."/>
            <person name="Rabus R."/>
            <person name="Stackebrandt E."/>
            <person name="Thole S."/>
            <person name="Thompson L."/>
            <person name="Tielen P."/>
            <person name="Tomasch J."/>
            <person name="von Jan M."/>
            <person name="Wanphrut N."/>
            <person name="Wichels A."/>
            <person name="Zech H."/>
            <person name="Simon M."/>
        </authorList>
    </citation>
    <scope>NUCLEOTIDE SEQUENCE [LARGE SCALE GENOMIC DNA]</scope>
    <source>
        <strain evidence="4">DSM 16493 / NCIMB 14021 / DFL 12</strain>
    </source>
</reference>
<dbReference type="eggNOG" id="ENOG5030KZ0">
    <property type="taxonomic scope" value="Bacteria"/>
</dbReference>
<evidence type="ECO:0000313" key="3">
    <source>
        <dbReference type="EMBL" id="ABV94174.1"/>
    </source>
</evidence>
<dbReference type="RefSeq" id="WP_012179105.1">
    <property type="nucleotide sequence ID" value="NC_009952.1"/>
</dbReference>
<feature type="transmembrane region" description="Helical" evidence="1">
    <location>
        <begin position="78"/>
        <end position="111"/>
    </location>
</feature>
<evidence type="ECO:0000256" key="1">
    <source>
        <dbReference type="SAM" id="Phobius"/>
    </source>
</evidence>
<keyword evidence="1" id="KW-0812">Transmembrane</keyword>
<keyword evidence="1" id="KW-1133">Transmembrane helix</keyword>
<dbReference type="Proteomes" id="UP000006833">
    <property type="component" value="Chromosome"/>
</dbReference>
<keyword evidence="1" id="KW-0472">Membrane</keyword>
<gene>
    <name evidence="3" type="ordered locus">Dshi_2440</name>
</gene>